<protein>
    <submittedName>
        <fullName evidence="3">Uncharacterized protein</fullName>
    </submittedName>
</protein>
<keyword evidence="1" id="KW-0472">Membrane</keyword>
<evidence type="ECO:0000256" key="1">
    <source>
        <dbReference type="SAM" id="Phobius"/>
    </source>
</evidence>
<comment type="caution">
    <text evidence="3">The sequence shown here is derived from an EMBL/GenBank/DDBJ whole genome shotgun (WGS) entry which is preliminary data.</text>
</comment>
<dbReference type="RefSeq" id="WP_092453038.1">
    <property type="nucleotide sequence ID" value="NZ_BKAC01000032.1"/>
</dbReference>
<organism evidence="3 5">
    <name type="scientific">Cryobacterium levicorallinum</name>
    <dbReference type="NCBI Taxonomy" id="995038"/>
    <lineage>
        <taxon>Bacteria</taxon>
        <taxon>Bacillati</taxon>
        <taxon>Actinomycetota</taxon>
        <taxon>Actinomycetes</taxon>
        <taxon>Micrococcales</taxon>
        <taxon>Microbacteriaceae</taxon>
        <taxon>Cryobacterium</taxon>
    </lineage>
</organism>
<name>A0A1I3EH10_9MICO</name>
<gene>
    <name evidence="3" type="ORF">E3O11_10015</name>
    <name evidence="2" type="ORF">SAMN05216274_1268</name>
</gene>
<dbReference type="EMBL" id="FOPW01000026">
    <property type="protein sequence ID" value="SFH98264.1"/>
    <property type="molecule type" value="Genomic_DNA"/>
</dbReference>
<feature type="transmembrane region" description="Helical" evidence="1">
    <location>
        <begin position="12"/>
        <end position="34"/>
    </location>
</feature>
<evidence type="ECO:0000313" key="3">
    <source>
        <dbReference type="EMBL" id="TFB84224.1"/>
    </source>
</evidence>
<dbReference type="Proteomes" id="UP000297963">
    <property type="component" value="Unassembled WGS sequence"/>
</dbReference>
<accession>A0A1I3EH10</accession>
<sequence>MVHDNPALKSRAAFTATFIALASVGIALSTLLVASIVIKVLLLVVVALLLGAAGASLAVVVARAKPPRDQ</sequence>
<evidence type="ECO:0000313" key="2">
    <source>
        <dbReference type="EMBL" id="SFH98264.1"/>
    </source>
</evidence>
<keyword evidence="1" id="KW-1133">Transmembrane helix</keyword>
<reference evidence="3 5" key="2">
    <citation type="submission" date="2019-03" db="EMBL/GenBank/DDBJ databases">
        <title>Genomics of glacier-inhabiting Cryobacterium strains.</title>
        <authorList>
            <person name="Liu Q."/>
            <person name="Xin Y.-H."/>
        </authorList>
    </citation>
    <scope>NUCLEOTIDE SEQUENCE [LARGE SCALE GENOMIC DNA]</scope>
    <source>
        <strain evidence="3 5">Hh34</strain>
    </source>
</reference>
<proteinExistence type="predicted"/>
<keyword evidence="1" id="KW-0812">Transmembrane</keyword>
<dbReference type="EMBL" id="SOFE01000019">
    <property type="protein sequence ID" value="TFB84224.1"/>
    <property type="molecule type" value="Genomic_DNA"/>
</dbReference>
<feature type="transmembrane region" description="Helical" evidence="1">
    <location>
        <begin position="40"/>
        <end position="62"/>
    </location>
</feature>
<dbReference type="Proteomes" id="UP000199681">
    <property type="component" value="Unassembled WGS sequence"/>
</dbReference>
<evidence type="ECO:0000313" key="4">
    <source>
        <dbReference type="Proteomes" id="UP000199681"/>
    </source>
</evidence>
<keyword evidence="4" id="KW-1185">Reference proteome</keyword>
<evidence type="ECO:0000313" key="5">
    <source>
        <dbReference type="Proteomes" id="UP000297963"/>
    </source>
</evidence>
<reference evidence="2 4" key="1">
    <citation type="submission" date="2016-10" db="EMBL/GenBank/DDBJ databases">
        <authorList>
            <person name="Varghese N."/>
            <person name="Submissions S."/>
        </authorList>
    </citation>
    <scope>NUCLEOTIDE SEQUENCE [LARGE SCALE GENOMIC DNA]</scope>
    <source>
        <strain evidence="2 4">GMCC 1.11211</strain>
    </source>
</reference>
<dbReference type="AlphaFoldDB" id="A0A1I3EH10"/>